<dbReference type="NCBIfam" id="TIGR00275">
    <property type="entry name" value="aminoacetone oxidase family FAD-binding enzyme"/>
    <property type="match status" value="1"/>
</dbReference>
<dbReference type="Pfam" id="PF03486">
    <property type="entry name" value="HI0933_like"/>
    <property type="match status" value="1"/>
</dbReference>
<protein>
    <recommendedName>
        <fullName evidence="8">FAD-dependent oxidoreductase</fullName>
    </recommendedName>
</protein>
<dbReference type="PANTHER" id="PTHR42887">
    <property type="entry name" value="OS12G0638800 PROTEIN"/>
    <property type="match status" value="1"/>
</dbReference>
<dbReference type="InterPro" id="IPR057661">
    <property type="entry name" value="RsdA/BaiN/AoA(So)_Rossmann"/>
</dbReference>
<dbReference type="EMBL" id="MFMS01000002">
    <property type="protein sequence ID" value="OGG86051.1"/>
    <property type="molecule type" value="Genomic_DNA"/>
</dbReference>
<evidence type="ECO:0000313" key="7">
    <source>
        <dbReference type="Proteomes" id="UP000177395"/>
    </source>
</evidence>
<keyword evidence="3" id="KW-0274">FAD</keyword>
<dbReference type="InterPro" id="IPR055178">
    <property type="entry name" value="RsdA/BaiN/AoA(So)-like_dom"/>
</dbReference>
<dbReference type="PRINTS" id="PR00420">
    <property type="entry name" value="RNGMNOXGNASE"/>
</dbReference>
<dbReference type="STRING" id="1798531.A2392_01120"/>
<dbReference type="InterPro" id="IPR023166">
    <property type="entry name" value="BaiN-like_dom_sf"/>
</dbReference>
<gene>
    <name evidence="6" type="ORF">A2392_01120</name>
</gene>
<dbReference type="Gene3D" id="2.40.30.10">
    <property type="entry name" value="Translation factors"/>
    <property type="match status" value="1"/>
</dbReference>
<dbReference type="InterPro" id="IPR004792">
    <property type="entry name" value="BaiN-like"/>
</dbReference>
<dbReference type="PANTHER" id="PTHR42887:SF2">
    <property type="entry name" value="OS12G0638800 PROTEIN"/>
    <property type="match status" value="1"/>
</dbReference>
<dbReference type="Proteomes" id="UP000177395">
    <property type="component" value="Unassembled WGS sequence"/>
</dbReference>
<comment type="caution">
    <text evidence="6">The sequence shown here is derived from an EMBL/GenBank/DDBJ whole genome shotgun (WGS) entry which is preliminary data.</text>
</comment>
<name>A0A1F6FJL9_9BACT</name>
<dbReference type="InterPro" id="IPR036188">
    <property type="entry name" value="FAD/NAD-bd_sf"/>
</dbReference>
<evidence type="ECO:0000256" key="2">
    <source>
        <dbReference type="ARBA" id="ARBA00022630"/>
    </source>
</evidence>
<comment type="cofactor">
    <cofactor evidence="1">
        <name>FAD</name>
        <dbReference type="ChEBI" id="CHEBI:57692"/>
    </cofactor>
</comment>
<accession>A0A1F6FJL9</accession>
<dbReference type="Gene3D" id="3.50.50.60">
    <property type="entry name" value="FAD/NAD(P)-binding domain"/>
    <property type="match status" value="1"/>
</dbReference>
<dbReference type="SUPFAM" id="SSF51905">
    <property type="entry name" value="FAD/NAD(P)-binding domain"/>
    <property type="match status" value="1"/>
</dbReference>
<evidence type="ECO:0000259" key="5">
    <source>
        <dbReference type="Pfam" id="PF22780"/>
    </source>
</evidence>
<proteinExistence type="predicted"/>
<feature type="domain" description="RsdA/BaiN/AoA(So)-like insert" evidence="5">
    <location>
        <begin position="197"/>
        <end position="361"/>
    </location>
</feature>
<dbReference type="Gene3D" id="1.10.8.260">
    <property type="entry name" value="HI0933 insert domain-like"/>
    <property type="match status" value="1"/>
</dbReference>
<dbReference type="SUPFAM" id="SSF160996">
    <property type="entry name" value="HI0933 insert domain-like"/>
    <property type="match status" value="1"/>
</dbReference>
<sequence length="418" mass="45872">MSTIPHYDVIVIGGGPSGMMAAGRAALRGRRVLLIEKNKELGKKLSITGGGRCNILNAEEDERELLANYGEASKFLHSPFSQHGMRDSWRFFEGLGLPLVVEARKRAFPMSQKATDVTEAMRKYILTYNVELKRSTKASGFTQTDGKISGIKTNNGTYSADSYVLSTGGLSHQETGSTGEGLEWLKELGYKILKPNPNIVPLTVDEEWVKKLSGTSLSFMKITFGPSLSKKEGKFSRTGKILFTHFGLSGPLILNSANLVKKLLDKHGTLEAKIDMYPDTETGTLQQRVLAVFERNKNKLVRNVLSEITPAGMDKALINILPPEFLEEKVHSVNKAERQTLVDLLKSMPVTITGTMGMDWAVISDGGIDLTQVDTKTMRSKLHPNLFFTGDVLNINRPSGGFSLQLCWTTGTVAGMNA</sequence>
<evidence type="ECO:0000256" key="1">
    <source>
        <dbReference type="ARBA" id="ARBA00001974"/>
    </source>
</evidence>
<evidence type="ECO:0008006" key="8">
    <source>
        <dbReference type="Google" id="ProtNLM"/>
    </source>
</evidence>
<feature type="domain" description="RsdA/BaiN/AoA(So)-like Rossmann fold-like" evidence="4">
    <location>
        <begin position="8"/>
        <end position="416"/>
    </location>
</feature>
<evidence type="ECO:0000256" key="3">
    <source>
        <dbReference type="ARBA" id="ARBA00022827"/>
    </source>
</evidence>
<reference evidence="6 7" key="1">
    <citation type="journal article" date="2016" name="Nat. Commun.">
        <title>Thousands of microbial genomes shed light on interconnected biogeochemical processes in an aquifer system.</title>
        <authorList>
            <person name="Anantharaman K."/>
            <person name="Brown C.T."/>
            <person name="Hug L.A."/>
            <person name="Sharon I."/>
            <person name="Castelle C.J."/>
            <person name="Probst A.J."/>
            <person name="Thomas B.C."/>
            <person name="Singh A."/>
            <person name="Wilkins M.J."/>
            <person name="Karaoz U."/>
            <person name="Brodie E.L."/>
            <person name="Williams K.H."/>
            <person name="Hubbard S.S."/>
            <person name="Banfield J.F."/>
        </authorList>
    </citation>
    <scope>NUCLEOTIDE SEQUENCE [LARGE SCALE GENOMIC DNA]</scope>
</reference>
<keyword evidence="2" id="KW-0285">Flavoprotein</keyword>
<organism evidence="6 7">
    <name type="scientific">Candidatus Kaiserbacteria bacterium RIFOXYB1_FULL_46_14</name>
    <dbReference type="NCBI Taxonomy" id="1798531"/>
    <lineage>
        <taxon>Bacteria</taxon>
        <taxon>Candidatus Kaiseribacteriota</taxon>
    </lineage>
</organism>
<dbReference type="AlphaFoldDB" id="A0A1F6FJL9"/>
<evidence type="ECO:0000259" key="4">
    <source>
        <dbReference type="Pfam" id="PF03486"/>
    </source>
</evidence>
<dbReference type="Pfam" id="PF22780">
    <property type="entry name" value="HI0933_like_1st"/>
    <property type="match status" value="1"/>
</dbReference>
<evidence type="ECO:0000313" key="6">
    <source>
        <dbReference type="EMBL" id="OGG86051.1"/>
    </source>
</evidence>